<feature type="signal peptide" evidence="1">
    <location>
        <begin position="1"/>
        <end position="28"/>
    </location>
</feature>
<gene>
    <name evidence="2" type="ORF">HKT17_08690</name>
</gene>
<evidence type="ECO:0000256" key="1">
    <source>
        <dbReference type="SAM" id="SignalP"/>
    </source>
</evidence>
<sequence>MYKHCTVVRRLLPTHLLIPALLALSLSACLNSSDTNVAQTDTPTTVSPAERPEDVECVGSSVRKQAFFGDLHIHTKLSFDAYFFNSINGPREAYQFAKGENAFLPSGEDPDTPMRQINIGRPLDFAAVTEHAEQLGTFSNICELQGNVPAGTNPACSALGQVIRDNVSVFITGNVPLYLQLVTSAGSRVPSTRTWEEIQAIANAENQPCKFTTFNGYEFSSNKGGQVLHRNVIFEGTKVPADVISSIPPIPTTDNTNDEWGLFDRLKTECLDVEGCDVVTIPHSTNQSDGRFARVRQPDTGLPLARNNTTLTLADATLRNTLDRLFEIVQHKGASECITGFNKGLTGGEESGCGFEEWKTLCKGNSDDPAECAKVCKGTANDPLFCQVNRLQGTGKSIHAASECTGSDIGGSTPADCTAPLDYARNVLPEGSAIARKLGVNPYQYGFIGSSDTHNGIAGNTDKTKFSKNSGHGGVLDDEPNEALGNWECKQRPLPTDSITGFKLPFSTESAADPNNCEERVFNPVASNFTPGGLAGVWARENTRKEIFAALKRRETFATSGSRMRIRTLASSKPFPSNICEQLAAGASPIEEGLVEGVPMGGTLEVKNKGPYIVAYAIQDPGGEEAGVPLQRLELIKTWADSNGDLRQQVLKLAENANAPQPNSDCSIQQQGPEQMCAVFHDTQYQASTGASYYARALENNSCRWTTKMCTAKGVQCEALQPGNGLFSAQSGFAGFEGCCRIEGEPGNFRGDFRFITQQERAWSSPIWVESPKQAINNKQ</sequence>
<keyword evidence="1" id="KW-0732">Signal</keyword>
<name>A0ABX6N6V1_9BURK</name>
<dbReference type="EMBL" id="CP053084">
    <property type="protein sequence ID" value="QJR29783.1"/>
    <property type="molecule type" value="Genomic_DNA"/>
</dbReference>
<dbReference type="PROSITE" id="PS51257">
    <property type="entry name" value="PROKAR_LIPOPROTEIN"/>
    <property type="match status" value="1"/>
</dbReference>
<keyword evidence="3" id="KW-1185">Reference proteome</keyword>
<dbReference type="RefSeq" id="WP_171099337.1">
    <property type="nucleotide sequence ID" value="NZ_CP053084.1"/>
</dbReference>
<dbReference type="Pfam" id="PF12228">
    <property type="entry name" value="DUF3604"/>
    <property type="match status" value="2"/>
</dbReference>
<evidence type="ECO:0000313" key="2">
    <source>
        <dbReference type="EMBL" id="QJR29783.1"/>
    </source>
</evidence>
<reference evidence="2 3" key="1">
    <citation type="submission" date="2020-05" db="EMBL/GenBank/DDBJ databases">
        <title>Compete genome of Limnobacter sp. SAORIC-580.</title>
        <authorList>
            <person name="Song J."/>
            <person name="Cho J.-C."/>
        </authorList>
    </citation>
    <scope>NUCLEOTIDE SEQUENCE [LARGE SCALE GENOMIC DNA]</scope>
    <source>
        <strain evidence="2 3">SAORIC-580</strain>
    </source>
</reference>
<organism evidence="2 3">
    <name type="scientific">Limnobacter profundi</name>
    <dbReference type="NCBI Taxonomy" id="2732163"/>
    <lineage>
        <taxon>Bacteria</taxon>
        <taxon>Pseudomonadati</taxon>
        <taxon>Pseudomonadota</taxon>
        <taxon>Betaproteobacteria</taxon>
        <taxon>Burkholderiales</taxon>
        <taxon>Burkholderiaceae</taxon>
        <taxon>Limnobacter</taxon>
    </lineage>
</organism>
<dbReference type="Proteomes" id="UP000501130">
    <property type="component" value="Chromosome"/>
</dbReference>
<dbReference type="InterPro" id="IPR022028">
    <property type="entry name" value="DUF3604"/>
</dbReference>
<accession>A0ABX6N6V1</accession>
<proteinExistence type="predicted"/>
<protein>
    <submittedName>
        <fullName evidence="2">DUF3604 domain-containing protein</fullName>
    </submittedName>
</protein>
<feature type="chain" id="PRO_5046916448" evidence="1">
    <location>
        <begin position="29"/>
        <end position="780"/>
    </location>
</feature>
<evidence type="ECO:0000313" key="3">
    <source>
        <dbReference type="Proteomes" id="UP000501130"/>
    </source>
</evidence>